<protein>
    <submittedName>
        <fullName evidence="1">Uncharacterized protein</fullName>
    </submittedName>
</protein>
<dbReference type="EMBL" id="KV417667">
    <property type="protein sequence ID" value="KZP11177.1"/>
    <property type="molecule type" value="Genomic_DNA"/>
</dbReference>
<dbReference type="AlphaFoldDB" id="A0A166A294"/>
<organism evidence="1 2">
    <name type="scientific">Athelia psychrophila</name>
    <dbReference type="NCBI Taxonomy" id="1759441"/>
    <lineage>
        <taxon>Eukaryota</taxon>
        <taxon>Fungi</taxon>
        <taxon>Dikarya</taxon>
        <taxon>Basidiomycota</taxon>
        <taxon>Agaricomycotina</taxon>
        <taxon>Agaricomycetes</taxon>
        <taxon>Agaricomycetidae</taxon>
        <taxon>Atheliales</taxon>
        <taxon>Atheliaceae</taxon>
        <taxon>Athelia</taxon>
    </lineage>
</organism>
<keyword evidence="2" id="KW-1185">Reference proteome</keyword>
<dbReference type="STRING" id="436010.A0A166A294"/>
<proteinExistence type="predicted"/>
<gene>
    <name evidence="1" type="ORF">FIBSPDRAFT_962499</name>
</gene>
<accession>A0A166A294</accession>
<evidence type="ECO:0000313" key="1">
    <source>
        <dbReference type="EMBL" id="KZP11177.1"/>
    </source>
</evidence>
<sequence length="162" mass="18149">MTTIESFHKLYSLSNPPTSIMRHRLRHQRLCESESQASGDYLGSKPLLYASQNNLYALAIAASAHLRAVYLKKLFSMHMGRVDALKGLLFPPPYPHAHEGKWEGCSAEDRVGVSRAWSLAAISLAEDVDDHADVQEQLCAAFHPVADPPRMRTMHWRGGRAR</sequence>
<dbReference type="OrthoDB" id="3265815at2759"/>
<reference evidence="1 2" key="1">
    <citation type="journal article" date="2016" name="Mol. Biol. Evol.">
        <title>Comparative Genomics of Early-Diverging Mushroom-Forming Fungi Provides Insights into the Origins of Lignocellulose Decay Capabilities.</title>
        <authorList>
            <person name="Nagy L.G."/>
            <person name="Riley R."/>
            <person name="Tritt A."/>
            <person name="Adam C."/>
            <person name="Daum C."/>
            <person name="Floudas D."/>
            <person name="Sun H."/>
            <person name="Yadav J.S."/>
            <person name="Pangilinan J."/>
            <person name="Larsson K.H."/>
            <person name="Matsuura K."/>
            <person name="Barry K."/>
            <person name="Labutti K."/>
            <person name="Kuo R."/>
            <person name="Ohm R.A."/>
            <person name="Bhattacharya S.S."/>
            <person name="Shirouzu T."/>
            <person name="Yoshinaga Y."/>
            <person name="Martin F.M."/>
            <person name="Grigoriev I.V."/>
            <person name="Hibbett D.S."/>
        </authorList>
    </citation>
    <scope>NUCLEOTIDE SEQUENCE [LARGE SCALE GENOMIC DNA]</scope>
    <source>
        <strain evidence="1 2">CBS 109695</strain>
    </source>
</reference>
<name>A0A166A294_9AGAM</name>
<dbReference type="Proteomes" id="UP000076532">
    <property type="component" value="Unassembled WGS sequence"/>
</dbReference>
<evidence type="ECO:0000313" key="2">
    <source>
        <dbReference type="Proteomes" id="UP000076532"/>
    </source>
</evidence>